<organism evidence="4 5">
    <name type="scientific">Nannocystis pusilla</name>
    <dbReference type="NCBI Taxonomy" id="889268"/>
    <lineage>
        <taxon>Bacteria</taxon>
        <taxon>Pseudomonadati</taxon>
        <taxon>Myxococcota</taxon>
        <taxon>Polyangia</taxon>
        <taxon>Nannocystales</taxon>
        <taxon>Nannocystaceae</taxon>
        <taxon>Nannocystis</taxon>
    </lineage>
</organism>
<dbReference type="PANTHER" id="PTHR30055">
    <property type="entry name" value="HTH-TYPE TRANSCRIPTIONAL REGULATOR RUTR"/>
    <property type="match status" value="1"/>
</dbReference>
<accession>A0ABS7TUA7</accession>
<comment type="caution">
    <text evidence="4">The sequence shown here is derived from an EMBL/GenBank/DDBJ whole genome shotgun (WGS) entry which is preliminary data.</text>
</comment>
<dbReference type="PROSITE" id="PS50977">
    <property type="entry name" value="HTH_TETR_2"/>
    <property type="match status" value="1"/>
</dbReference>
<dbReference type="PANTHER" id="PTHR30055:SF201">
    <property type="entry name" value="TRANSCRIPTIONAL REGULATORY PROTEIN"/>
    <property type="match status" value="1"/>
</dbReference>
<keyword evidence="5" id="KW-1185">Reference proteome</keyword>
<dbReference type="InterPro" id="IPR050109">
    <property type="entry name" value="HTH-type_TetR-like_transc_reg"/>
</dbReference>
<keyword evidence="1 2" id="KW-0238">DNA-binding</keyword>
<dbReference type="PRINTS" id="PR00455">
    <property type="entry name" value="HTHTETR"/>
</dbReference>
<feature type="domain" description="HTH tetR-type" evidence="3">
    <location>
        <begin position="27"/>
        <end position="87"/>
    </location>
</feature>
<dbReference type="EMBL" id="JAIRAU010000027">
    <property type="protein sequence ID" value="MBZ5711746.1"/>
    <property type="molecule type" value="Genomic_DNA"/>
</dbReference>
<gene>
    <name evidence="4" type="ORF">K7C98_21095</name>
</gene>
<sequence>MNYESLAQMRTILEEMVGDVDPDSPKGKKRLRILEAAIALFVTHGYRKTGIDDIARAAGIAKGTVYLYFATKVDVLMTACAYEKLRLFSQLDGIDAPTLGPRDRLRQWVRASILMVAASPLLSRAAIGDPEIISALLEGMPERTAQAITDAGEFIGALLDAAVAPQRWTNDERRARIVVVEALTRFAPLLRDDPLRQGLSIERFADALADVVVDGMHVPARDRTRA</sequence>
<dbReference type="SUPFAM" id="SSF46689">
    <property type="entry name" value="Homeodomain-like"/>
    <property type="match status" value="1"/>
</dbReference>
<protein>
    <submittedName>
        <fullName evidence="4">TetR/AcrR family transcriptional regulator</fullName>
    </submittedName>
</protein>
<dbReference type="InterPro" id="IPR009057">
    <property type="entry name" value="Homeodomain-like_sf"/>
</dbReference>
<evidence type="ECO:0000313" key="5">
    <source>
        <dbReference type="Proteomes" id="UP001139031"/>
    </source>
</evidence>
<evidence type="ECO:0000256" key="1">
    <source>
        <dbReference type="ARBA" id="ARBA00023125"/>
    </source>
</evidence>
<evidence type="ECO:0000256" key="2">
    <source>
        <dbReference type="PROSITE-ProRule" id="PRU00335"/>
    </source>
</evidence>
<dbReference type="Proteomes" id="UP001139031">
    <property type="component" value="Unassembled WGS sequence"/>
</dbReference>
<dbReference type="Pfam" id="PF00440">
    <property type="entry name" value="TetR_N"/>
    <property type="match status" value="1"/>
</dbReference>
<dbReference type="RefSeq" id="WP_224193507.1">
    <property type="nucleotide sequence ID" value="NZ_JAIRAU010000027.1"/>
</dbReference>
<reference evidence="4" key="1">
    <citation type="submission" date="2021-08" db="EMBL/GenBank/DDBJ databases">
        <authorList>
            <person name="Stevens D.C."/>
        </authorList>
    </citation>
    <scope>NUCLEOTIDE SEQUENCE</scope>
    <source>
        <strain evidence="4">DSM 53165</strain>
    </source>
</reference>
<proteinExistence type="predicted"/>
<dbReference type="InterPro" id="IPR001647">
    <property type="entry name" value="HTH_TetR"/>
</dbReference>
<dbReference type="Gene3D" id="1.10.357.10">
    <property type="entry name" value="Tetracycline Repressor, domain 2"/>
    <property type="match status" value="1"/>
</dbReference>
<name>A0ABS7TUA7_9BACT</name>
<evidence type="ECO:0000259" key="3">
    <source>
        <dbReference type="PROSITE" id="PS50977"/>
    </source>
</evidence>
<feature type="DNA-binding region" description="H-T-H motif" evidence="2">
    <location>
        <begin position="50"/>
        <end position="69"/>
    </location>
</feature>
<evidence type="ECO:0000313" key="4">
    <source>
        <dbReference type="EMBL" id="MBZ5711746.1"/>
    </source>
</evidence>